<feature type="transmembrane region" description="Helical" evidence="1">
    <location>
        <begin position="155"/>
        <end position="176"/>
    </location>
</feature>
<reference evidence="2" key="1">
    <citation type="submission" date="2022-01" db="EMBL/GenBank/DDBJ databases">
        <authorList>
            <person name="King R."/>
        </authorList>
    </citation>
    <scope>NUCLEOTIDE SEQUENCE</scope>
</reference>
<dbReference type="EMBL" id="OV651815">
    <property type="protein sequence ID" value="CAH1108986.1"/>
    <property type="molecule type" value="Genomic_DNA"/>
</dbReference>
<gene>
    <name evidence="2" type="ORF">PSYICH_LOCUS8789</name>
</gene>
<keyword evidence="1" id="KW-0812">Transmembrane</keyword>
<keyword evidence="1" id="KW-0472">Membrane</keyword>
<dbReference type="AlphaFoldDB" id="A0A9P0D340"/>
<evidence type="ECO:0000256" key="1">
    <source>
        <dbReference type="SAM" id="Phobius"/>
    </source>
</evidence>
<dbReference type="OrthoDB" id="6742008at2759"/>
<proteinExistence type="predicted"/>
<evidence type="ECO:0000313" key="3">
    <source>
        <dbReference type="Proteomes" id="UP001153636"/>
    </source>
</evidence>
<protein>
    <submittedName>
        <fullName evidence="2">Uncharacterized protein</fullName>
    </submittedName>
</protein>
<keyword evidence="1" id="KW-1133">Transmembrane helix</keyword>
<accession>A0A9P0D340</accession>
<evidence type="ECO:0000313" key="2">
    <source>
        <dbReference type="EMBL" id="CAH1108986.1"/>
    </source>
</evidence>
<name>A0A9P0D340_9CUCU</name>
<keyword evidence="3" id="KW-1185">Reference proteome</keyword>
<dbReference type="Proteomes" id="UP001153636">
    <property type="component" value="Chromosome 3"/>
</dbReference>
<organism evidence="2 3">
    <name type="scientific">Psylliodes chrysocephalus</name>
    <dbReference type="NCBI Taxonomy" id="3402493"/>
    <lineage>
        <taxon>Eukaryota</taxon>
        <taxon>Metazoa</taxon>
        <taxon>Ecdysozoa</taxon>
        <taxon>Arthropoda</taxon>
        <taxon>Hexapoda</taxon>
        <taxon>Insecta</taxon>
        <taxon>Pterygota</taxon>
        <taxon>Neoptera</taxon>
        <taxon>Endopterygota</taxon>
        <taxon>Coleoptera</taxon>
        <taxon>Polyphaga</taxon>
        <taxon>Cucujiformia</taxon>
        <taxon>Chrysomeloidea</taxon>
        <taxon>Chrysomelidae</taxon>
        <taxon>Galerucinae</taxon>
        <taxon>Alticini</taxon>
        <taxon>Psylliodes</taxon>
    </lineage>
</organism>
<sequence>MVEIRKLRLAVEDCFEPSQEPTLFDADLFDRTEEDYEFMPALEDFEEEEDDDDTDNFMKNIISLRKIQDALDHIEFTLSEFMIKKRFTFMDRNIFSLNNRGMRDQHQEDPLLEDPDLPENLRRAAFIMSQGDNRQLEDLIRTVNQNIVVNVNMSFYFKIMILMLTANTVLLFKWIIWDQISELFC</sequence>